<evidence type="ECO:0000313" key="2">
    <source>
        <dbReference type="Proteomes" id="UP001060085"/>
    </source>
</evidence>
<organism evidence="1 2">
    <name type="scientific">Catharanthus roseus</name>
    <name type="common">Madagascar periwinkle</name>
    <name type="synonym">Vinca rosea</name>
    <dbReference type="NCBI Taxonomy" id="4058"/>
    <lineage>
        <taxon>Eukaryota</taxon>
        <taxon>Viridiplantae</taxon>
        <taxon>Streptophyta</taxon>
        <taxon>Embryophyta</taxon>
        <taxon>Tracheophyta</taxon>
        <taxon>Spermatophyta</taxon>
        <taxon>Magnoliopsida</taxon>
        <taxon>eudicotyledons</taxon>
        <taxon>Gunneridae</taxon>
        <taxon>Pentapetalae</taxon>
        <taxon>asterids</taxon>
        <taxon>lamiids</taxon>
        <taxon>Gentianales</taxon>
        <taxon>Apocynaceae</taxon>
        <taxon>Rauvolfioideae</taxon>
        <taxon>Vinceae</taxon>
        <taxon>Catharanthinae</taxon>
        <taxon>Catharanthus</taxon>
    </lineage>
</organism>
<proteinExistence type="predicted"/>
<evidence type="ECO:0000313" key="1">
    <source>
        <dbReference type="EMBL" id="KAI5657902.1"/>
    </source>
</evidence>
<keyword evidence="2" id="KW-1185">Reference proteome</keyword>
<reference evidence="2" key="1">
    <citation type="journal article" date="2023" name="Nat. Plants">
        <title>Single-cell RNA sequencing provides a high-resolution roadmap for understanding the multicellular compartmentation of specialized metabolism.</title>
        <authorList>
            <person name="Sun S."/>
            <person name="Shen X."/>
            <person name="Li Y."/>
            <person name="Li Y."/>
            <person name="Wang S."/>
            <person name="Li R."/>
            <person name="Zhang H."/>
            <person name="Shen G."/>
            <person name="Guo B."/>
            <person name="Wei J."/>
            <person name="Xu J."/>
            <person name="St-Pierre B."/>
            <person name="Chen S."/>
            <person name="Sun C."/>
        </authorList>
    </citation>
    <scope>NUCLEOTIDE SEQUENCE [LARGE SCALE GENOMIC DNA]</scope>
</reference>
<comment type="caution">
    <text evidence="1">The sequence shown here is derived from an EMBL/GenBank/DDBJ whole genome shotgun (WGS) entry which is preliminary data.</text>
</comment>
<gene>
    <name evidence="1" type="ORF">M9H77_26695</name>
</gene>
<dbReference type="Proteomes" id="UP001060085">
    <property type="component" value="Linkage Group LG06"/>
</dbReference>
<protein>
    <submittedName>
        <fullName evidence="1">Uncharacterized protein</fullName>
    </submittedName>
</protein>
<dbReference type="EMBL" id="CM044706">
    <property type="protein sequence ID" value="KAI5657902.1"/>
    <property type="molecule type" value="Genomic_DNA"/>
</dbReference>
<name>A0ACC0AD37_CATRO</name>
<sequence length="1311" mass="143226">MTRLCTCPGSIASSPELSGKRNQPGEGSCKTCGGSFLVDGVGPISGTMLGTVGLEVTNSVNTELSWKTAAKGKRSRKPAARNSSGRPKLASKSPKRVGDFSGSDSDKFGETASGQPFPDRIECIPIKKRRHLLRSPSPPAQAFSDCPDSSSPQLPTPSSQSEDLEHLSDHNASSGQPSSGSNSNRRELVAGVGSSVDDGVLGDKVSGVTGGELYNMDDFSGIALLAAAACINNVDDDIENAKGDVMEVSSALQGSNTSTSPEPIRESISCSASENQIGNELPLLEHKKCSSVADYSSLAARSSDENEECKATRSVSSKVDRRHWDLNTLMEAWEEPHDAEMGNMSTVEAAIDKLDTECYGPESDSGNNNDNCENHIPLEPVDRAIESSQSKTQERESRKFPNLESSAMDKASESSESKTQEKKSEEFSCLDGSSASEQYLHPKSPNEVVCKSESRVNFPFAESCHGSGITMSDRNMNPATGCSAVVQSEDGKIVMGSTELESSETKVAPAEVLGFEKSSLENDVHMESAGHCQQTIEKPENRTNLNGEVSTGADSRRDAENSESTSKDDRKLFSKCEDLSTTSDISFGRQSAVSANVGNGQEEKGSADTRGTKAMIYQDSREIVYGHDDQLVSGRVEEKISKIQDSGKGSVDDSHKSDVSQDDHGHLNGGENVDELQMDYDSPYEDGELRGSVLCCWEGNEFEDGEHECVDYESDGRGGEDSDAGDYPGSEIVEAGSEGSQGTEKKSLSQIPESDSGKSATGKGSLRKGLNDVKENIEGGGKKGSNQGSRPTDGTSTDMVVDRNDGSMRRTRSSDHMHVFDSKGSFMGEGGLKASKGKLQSRIEGPSSLDVSDRNTHQGRSRHTVGSLSRLERDSSPDRFVPRYRSAVHEHDRNGWANWESRNRYPSSYRGLENHGQTRSRSGIADSVDKFGGLNFHDDKQPISYSKGMQRQLVRRRSPLDISRDRVDPYGGGVHRRISGIGNQRSRGSSGNFSEGIGRGLRDEYGEPVVDDAVNSSGRMPHYLSRRDRSFSPPSRVAHVSCHKSRSRSRTRSPRVWQSQRGNLGTRRHSRSPEFRPESRMDRMRVPFQKPSFGSDYGEGYMSPPRGGFSPQRSYRWADNRNFVDDHLRHRRSPVGVFRRSPKLDHAGFSGRLKSDNHFRRVGRPGRFPHMDGGVGRGCKMEENCEDDRRNDERSGMMQRGGRYSEGGGAILRRSRHDPEENFDAGNLNNDDDVPRSTDRRDVPRSRAVNGQGPCRTRPRSDQDPAPLHRVWDKSYTRLSRPGSGSYNASYNRGAGYGTHSTGSVYPFNRL</sequence>
<accession>A0ACC0AD37</accession>